<sequence length="161" mass="18392">MPQSRLGYNNTRHFWQVSPIVVGSEIKLWFGVHATGMGKQQLHSEFWWGNPLSKRALRERIRKWADNIKVNLRTLCCVDRRLITLVDDCVHIGNGSVDSTVVIRMTKKCRRCLGLSYTECLTPMRGSGKTEHTTGELRCLLVAKRRVKVASYWPSSHLAAL</sequence>
<gene>
    <name evidence="1" type="ORF">L798_00930</name>
</gene>
<organism evidence="1 2">
    <name type="scientific">Zootermopsis nevadensis</name>
    <name type="common">Dampwood termite</name>
    <dbReference type="NCBI Taxonomy" id="136037"/>
    <lineage>
        <taxon>Eukaryota</taxon>
        <taxon>Metazoa</taxon>
        <taxon>Ecdysozoa</taxon>
        <taxon>Arthropoda</taxon>
        <taxon>Hexapoda</taxon>
        <taxon>Insecta</taxon>
        <taxon>Pterygota</taxon>
        <taxon>Neoptera</taxon>
        <taxon>Polyneoptera</taxon>
        <taxon>Dictyoptera</taxon>
        <taxon>Blattodea</taxon>
        <taxon>Blattoidea</taxon>
        <taxon>Termitoidae</taxon>
        <taxon>Termopsidae</taxon>
        <taxon>Zootermopsis</taxon>
    </lineage>
</organism>
<dbReference type="InParanoid" id="A0A067QM57"/>
<dbReference type="Proteomes" id="UP000027135">
    <property type="component" value="Unassembled WGS sequence"/>
</dbReference>
<evidence type="ECO:0000313" key="2">
    <source>
        <dbReference type="Proteomes" id="UP000027135"/>
    </source>
</evidence>
<dbReference type="AlphaFoldDB" id="A0A067QM57"/>
<reference evidence="1 2" key="1">
    <citation type="journal article" date="2014" name="Nat. Commun.">
        <title>Molecular traces of alternative social organization in a termite genome.</title>
        <authorList>
            <person name="Terrapon N."/>
            <person name="Li C."/>
            <person name="Robertson H.M."/>
            <person name="Ji L."/>
            <person name="Meng X."/>
            <person name="Booth W."/>
            <person name="Chen Z."/>
            <person name="Childers C.P."/>
            <person name="Glastad K.M."/>
            <person name="Gokhale K."/>
            <person name="Gowin J."/>
            <person name="Gronenberg W."/>
            <person name="Hermansen R.A."/>
            <person name="Hu H."/>
            <person name="Hunt B.G."/>
            <person name="Huylmans A.K."/>
            <person name="Khalil S.M."/>
            <person name="Mitchell R.D."/>
            <person name="Munoz-Torres M.C."/>
            <person name="Mustard J.A."/>
            <person name="Pan H."/>
            <person name="Reese J.T."/>
            <person name="Scharf M.E."/>
            <person name="Sun F."/>
            <person name="Vogel H."/>
            <person name="Xiao J."/>
            <person name="Yang W."/>
            <person name="Yang Z."/>
            <person name="Yang Z."/>
            <person name="Zhou J."/>
            <person name="Zhu J."/>
            <person name="Brent C.S."/>
            <person name="Elsik C.G."/>
            <person name="Goodisman M.A."/>
            <person name="Liberles D.A."/>
            <person name="Roe R.M."/>
            <person name="Vargo E.L."/>
            <person name="Vilcinskas A."/>
            <person name="Wang J."/>
            <person name="Bornberg-Bauer E."/>
            <person name="Korb J."/>
            <person name="Zhang G."/>
            <person name="Liebig J."/>
        </authorList>
    </citation>
    <scope>NUCLEOTIDE SEQUENCE [LARGE SCALE GENOMIC DNA]</scope>
    <source>
        <tissue evidence="1">Whole organism</tissue>
    </source>
</reference>
<proteinExistence type="predicted"/>
<protein>
    <submittedName>
        <fullName evidence="1">Uncharacterized protein</fullName>
    </submittedName>
</protein>
<keyword evidence="2" id="KW-1185">Reference proteome</keyword>
<evidence type="ECO:0000313" key="1">
    <source>
        <dbReference type="EMBL" id="KDR09264.1"/>
    </source>
</evidence>
<dbReference type="EMBL" id="KK853256">
    <property type="protein sequence ID" value="KDR09264.1"/>
    <property type="molecule type" value="Genomic_DNA"/>
</dbReference>
<name>A0A067QM57_ZOONE</name>
<accession>A0A067QM57</accession>